<dbReference type="Gene3D" id="1.20.1540.10">
    <property type="entry name" value="Rhomboid-like"/>
    <property type="match status" value="1"/>
</dbReference>
<feature type="domain" description="Peptidase S54 rhomboid" evidence="9">
    <location>
        <begin position="167"/>
        <end position="312"/>
    </location>
</feature>
<comment type="caution">
    <text evidence="10">The sequence shown here is derived from an EMBL/GenBank/DDBJ whole genome shotgun (WGS) entry which is preliminary data.</text>
</comment>
<evidence type="ECO:0000259" key="9">
    <source>
        <dbReference type="Pfam" id="PF01694"/>
    </source>
</evidence>
<feature type="transmembrane region" description="Helical" evidence="8">
    <location>
        <begin position="105"/>
        <end position="129"/>
    </location>
</feature>
<feature type="transmembrane region" description="Helical" evidence="8">
    <location>
        <begin position="295"/>
        <end position="315"/>
    </location>
</feature>
<evidence type="ECO:0000256" key="4">
    <source>
        <dbReference type="ARBA" id="ARBA00022989"/>
    </source>
</evidence>
<feature type="transmembrane region" description="Helical" evidence="8">
    <location>
        <begin position="232"/>
        <end position="252"/>
    </location>
</feature>
<dbReference type="PANTHER" id="PTHR45840:SF2">
    <property type="entry name" value="PROTEIN RHOMBOID-RELATED"/>
    <property type="match status" value="1"/>
</dbReference>
<organism evidence="10 11">
    <name type="scientific">Caenorhabditis bovis</name>
    <dbReference type="NCBI Taxonomy" id="2654633"/>
    <lineage>
        <taxon>Eukaryota</taxon>
        <taxon>Metazoa</taxon>
        <taxon>Ecdysozoa</taxon>
        <taxon>Nematoda</taxon>
        <taxon>Chromadorea</taxon>
        <taxon>Rhabditida</taxon>
        <taxon>Rhabditina</taxon>
        <taxon>Rhabditomorpha</taxon>
        <taxon>Rhabditoidea</taxon>
        <taxon>Rhabditidae</taxon>
        <taxon>Peloderinae</taxon>
        <taxon>Caenorhabditis</taxon>
    </lineage>
</organism>
<evidence type="ECO:0000256" key="2">
    <source>
        <dbReference type="ARBA" id="ARBA00009045"/>
    </source>
</evidence>
<feature type="transmembrane region" description="Helical" evidence="8">
    <location>
        <begin position="172"/>
        <end position="197"/>
    </location>
</feature>
<dbReference type="SUPFAM" id="SSF144091">
    <property type="entry name" value="Rhomboid-like"/>
    <property type="match status" value="1"/>
</dbReference>
<dbReference type="InterPro" id="IPR051739">
    <property type="entry name" value="Rhomboid_IM_Serine_Proteases"/>
</dbReference>
<keyword evidence="11" id="KW-1185">Reference proteome</keyword>
<keyword evidence="3 8" id="KW-0812">Transmembrane</keyword>
<dbReference type="GO" id="GO:0016020">
    <property type="term" value="C:membrane"/>
    <property type="evidence" value="ECO:0007669"/>
    <property type="project" value="UniProtKB-SubCell"/>
</dbReference>
<evidence type="ECO:0000256" key="3">
    <source>
        <dbReference type="ARBA" id="ARBA00022692"/>
    </source>
</evidence>
<evidence type="ECO:0000313" key="11">
    <source>
        <dbReference type="Proteomes" id="UP000494206"/>
    </source>
</evidence>
<dbReference type="Pfam" id="PF01694">
    <property type="entry name" value="Rhomboid"/>
    <property type="match status" value="1"/>
</dbReference>
<dbReference type="PIRSF" id="PIRSF037470">
    <property type="entry name" value="Rhomboid"/>
    <property type="match status" value="1"/>
</dbReference>
<dbReference type="InterPro" id="IPR035952">
    <property type="entry name" value="Rhomboid-like_sf"/>
</dbReference>
<dbReference type="EMBL" id="CADEPM010000003">
    <property type="protein sequence ID" value="CAB3403528.1"/>
    <property type="molecule type" value="Genomic_DNA"/>
</dbReference>
<feature type="active site" evidence="7">
    <location>
        <position position="296"/>
    </location>
</feature>
<dbReference type="InterPro" id="IPR017213">
    <property type="entry name" value="Peptidase_S54_rhomboid_met"/>
</dbReference>
<comment type="similarity">
    <text evidence="2 6">Belongs to the peptidase S54 family.</text>
</comment>
<evidence type="ECO:0000256" key="6">
    <source>
        <dbReference type="PIRNR" id="PIRNR037470"/>
    </source>
</evidence>
<feature type="transmembrane region" description="Helical" evidence="8">
    <location>
        <begin position="264"/>
        <end position="283"/>
    </location>
</feature>
<dbReference type="AlphaFoldDB" id="A0A8S1ERM9"/>
<name>A0A8S1ERM9_9PELO</name>
<evidence type="ECO:0000256" key="8">
    <source>
        <dbReference type="SAM" id="Phobius"/>
    </source>
</evidence>
<reference evidence="10 11" key="1">
    <citation type="submission" date="2020-04" db="EMBL/GenBank/DDBJ databases">
        <authorList>
            <person name="Laetsch R D."/>
            <person name="Stevens L."/>
            <person name="Kumar S."/>
            <person name="Blaxter L. M."/>
        </authorList>
    </citation>
    <scope>NUCLEOTIDE SEQUENCE [LARGE SCALE GENOMIC DNA]</scope>
</reference>
<evidence type="ECO:0000256" key="1">
    <source>
        <dbReference type="ARBA" id="ARBA00004141"/>
    </source>
</evidence>
<dbReference type="InterPro" id="IPR022764">
    <property type="entry name" value="Peptidase_S54_rhomboid_dom"/>
</dbReference>
<feature type="active site" description="Nucleophile" evidence="7">
    <location>
        <position position="236"/>
    </location>
</feature>
<gene>
    <name evidence="10" type="ORF">CBOVIS_LOCUS5991</name>
</gene>
<feature type="transmembrane region" description="Helical" evidence="8">
    <location>
        <begin position="209"/>
        <end position="226"/>
    </location>
</feature>
<keyword evidence="5 8" id="KW-0472">Membrane</keyword>
<dbReference type="OrthoDB" id="418595at2759"/>
<evidence type="ECO:0000313" key="10">
    <source>
        <dbReference type="EMBL" id="CAB3403528.1"/>
    </source>
</evidence>
<dbReference type="Proteomes" id="UP000494206">
    <property type="component" value="Unassembled WGS sequence"/>
</dbReference>
<accession>A0A8S1ERM9</accession>
<feature type="transmembrane region" description="Helical" evidence="8">
    <location>
        <begin position="322"/>
        <end position="344"/>
    </location>
</feature>
<evidence type="ECO:0000256" key="5">
    <source>
        <dbReference type="ARBA" id="ARBA00023136"/>
    </source>
</evidence>
<evidence type="ECO:0000256" key="7">
    <source>
        <dbReference type="PIRSR" id="PIRSR037470-50"/>
    </source>
</evidence>
<dbReference type="GO" id="GO:0004252">
    <property type="term" value="F:serine-type endopeptidase activity"/>
    <property type="evidence" value="ECO:0007669"/>
    <property type="project" value="UniProtKB-UniRule"/>
</dbReference>
<sequence length="362" mass="41320">MLGQNAPYSKKYRAQFRRLLSNSEENVIPLSEIPTRVQDAKIPLSEQQICALMESPSETIDVDCFQKIITSKKAQPSMYKRALYTIADSVVAESQKVEVHSYIDAYTCFPPPIFIISVSIIQIAIFFYYHTTQYSPKYPITSDCAGCYINHNNSAPGPLLFTPTLRHEVWRFLSYMFLHNGITHLITNVVVQLAVGISLEVAHKLWRIAPLYLFAVATGCLLQYAFNPSVALVGASAGVYALVFAHVSNVILNWKEMPFRWLRFGILFVFIFWDIVPTLYRKFVEKTCDSISHAGHFGGGVTGFLFGYFILYNVVVHKWELILQWISVAVYSAVFLICVFLAIYREPNSEEIWKNPNCEYRT</sequence>
<keyword evidence="4 8" id="KW-1133">Transmembrane helix</keyword>
<comment type="subcellular location">
    <subcellularLocation>
        <location evidence="1">Membrane</location>
        <topology evidence="1">Multi-pass membrane protein</topology>
    </subcellularLocation>
</comment>
<protein>
    <recommendedName>
        <fullName evidence="9">Peptidase S54 rhomboid domain-containing protein</fullName>
    </recommendedName>
</protein>
<dbReference type="PANTHER" id="PTHR45840">
    <property type="entry name" value="RHOMBOID-RELATED PROTEIN"/>
    <property type="match status" value="1"/>
</dbReference>
<proteinExistence type="inferred from homology"/>